<feature type="region of interest" description="Disordered" evidence="1">
    <location>
        <begin position="133"/>
        <end position="157"/>
    </location>
</feature>
<feature type="compositionally biased region" description="Basic and acidic residues" evidence="1">
    <location>
        <begin position="95"/>
        <end position="115"/>
    </location>
</feature>
<dbReference type="EMBL" id="JBHMFI010000002">
    <property type="protein sequence ID" value="MFB9074132.1"/>
    <property type="molecule type" value="Genomic_DNA"/>
</dbReference>
<protein>
    <submittedName>
        <fullName evidence="2">Uncharacterized protein</fullName>
    </submittedName>
</protein>
<dbReference type="Proteomes" id="UP001589575">
    <property type="component" value="Unassembled WGS sequence"/>
</dbReference>
<feature type="region of interest" description="Disordered" evidence="1">
    <location>
        <begin position="81"/>
        <end position="115"/>
    </location>
</feature>
<sequence>MTESTSAPSTPARCRACLMAWAPRSTAVREACCDSSRVNGVRAPPTITASWAAGAAERAEDVVVMDVLLWVRRDVSWCGVDDIQPRSAGPGASEGPDHRDHGGEHGDRDDRHDEGDHEDVLVGLAVGHAADDQQRHHGTGVGQGVQAAGSHGGQTVHGLQAHPLVQGQRLEIVTEGVQGDGHATRG</sequence>
<name>A0ABV5G5B0_9MICC</name>
<comment type="caution">
    <text evidence="2">The sequence shown here is derived from an EMBL/GenBank/DDBJ whole genome shotgun (WGS) entry which is preliminary data.</text>
</comment>
<organism evidence="2 3">
    <name type="scientific">Citricoccus parietis</name>
    <dbReference type="NCBI Taxonomy" id="592307"/>
    <lineage>
        <taxon>Bacteria</taxon>
        <taxon>Bacillati</taxon>
        <taxon>Actinomycetota</taxon>
        <taxon>Actinomycetes</taxon>
        <taxon>Micrococcales</taxon>
        <taxon>Micrococcaceae</taxon>
        <taxon>Citricoccus</taxon>
    </lineage>
</organism>
<accession>A0ABV5G5B0</accession>
<proteinExistence type="predicted"/>
<evidence type="ECO:0000313" key="2">
    <source>
        <dbReference type="EMBL" id="MFB9074132.1"/>
    </source>
</evidence>
<evidence type="ECO:0000313" key="3">
    <source>
        <dbReference type="Proteomes" id="UP001589575"/>
    </source>
</evidence>
<reference evidence="2 3" key="1">
    <citation type="submission" date="2024-09" db="EMBL/GenBank/DDBJ databases">
        <authorList>
            <person name="Sun Q."/>
            <person name="Mori K."/>
        </authorList>
    </citation>
    <scope>NUCLEOTIDE SEQUENCE [LARGE SCALE GENOMIC DNA]</scope>
    <source>
        <strain evidence="2 3">CCM 7609</strain>
    </source>
</reference>
<evidence type="ECO:0000256" key="1">
    <source>
        <dbReference type="SAM" id="MobiDB-lite"/>
    </source>
</evidence>
<gene>
    <name evidence="2" type="ORF">ACFFX0_24215</name>
</gene>
<keyword evidence="3" id="KW-1185">Reference proteome</keyword>